<evidence type="ECO:0000256" key="1">
    <source>
        <dbReference type="ARBA" id="ARBA00001974"/>
    </source>
</evidence>
<evidence type="ECO:0000256" key="4">
    <source>
        <dbReference type="ARBA" id="ARBA00022630"/>
    </source>
</evidence>
<dbReference type="InterPro" id="IPR008219">
    <property type="entry name" value="PRODH_bac_arc"/>
</dbReference>
<evidence type="ECO:0000313" key="11">
    <source>
        <dbReference type="EMBL" id="MDT0349578.1"/>
    </source>
</evidence>
<accession>A0ABU2N6L5</accession>
<keyword evidence="7" id="KW-0560">Oxidoreductase</keyword>
<dbReference type="Gene3D" id="3.20.20.220">
    <property type="match status" value="1"/>
</dbReference>
<evidence type="ECO:0000256" key="5">
    <source>
        <dbReference type="ARBA" id="ARBA00022741"/>
    </source>
</evidence>
<name>A0ABU2N6L5_9PSEU</name>
<dbReference type="SUPFAM" id="SSF51730">
    <property type="entry name" value="FAD-linked oxidoreductase"/>
    <property type="match status" value="1"/>
</dbReference>
<evidence type="ECO:0000256" key="2">
    <source>
        <dbReference type="ARBA" id="ARBA00004739"/>
    </source>
</evidence>
<evidence type="ECO:0000256" key="6">
    <source>
        <dbReference type="ARBA" id="ARBA00022827"/>
    </source>
</evidence>
<dbReference type="Proteomes" id="UP001183202">
    <property type="component" value="Unassembled WGS sequence"/>
</dbReference>
<evidence type="ECO:0000313" key="12">
    <source>
        <dbReference type="Proteomes" id="UP001183202"/>
    </source>
</evidence>
<dbReference type="PANTHER" id="PTHR13914">
    <property type="entry name" value="PROLINE OXIDASE"/>
    <property type="match status" value="1"/>
</dbReference>
<reference evidence="12" key="1">
    <citation type="submission" date="2023-07" db="EMBL/GenBank/DDBJ databases">
        <title>30 novel species of actinomycetes from the DSMZ collection.</title>
        <authorList>
            <person name="Nouioui I."/>
        </authorList>
    </citation>
    <scope>NUCLEOTIDE SEQUENCE [LARGE SCALE GENOMIC DNA]</scope>
    <source>
        <strain evidence="12">DSM 45834</strain>
    </source>
</reference>
<dbReference type="PANTHER" id="PTHR13914:SF0">
    <property type="entry name" value="PROLINE DEHYDROGENASE 1, MITOCHONDRIAL"/>
    <property type="match status" value="1"/>
</dbReference>
<keyword evidence="8" id="KW-0642">Proline metabolism</keyword>
<proteinExistence type="predicted"/>
<feature type="domain" description="Proline dehydrogenase" evidence="10">
    <location>
        <begin position="43"/>
        <end position="299"/>
    </location>
</feature>
<dbReference type="RefSeq" id="WP_311555597.1">
    <property type="nucleotide sequence ID" value="NZ_JAVREJ010000004.1"/>
</dbReference>
<dbReference type="EC" id="1.5.5.2" evidence="3"/>
<protein>
    <recommendedName>
        <fullName evidence="3">proline dehydrogenase</fullName>
        <ecNumber evidence="3">1.5.5.2</ecNumber>
    </recommendedName>
</protein>
<evidence type="ECO:0000259" key="10">
    <source>
        <dbReference type="Pfam" id="PF01619"/>
    </source>
</evidence>
<evidence type="ECO:0000256" key="7">
    <source>
        <dbReference type="ARBA" id="ARBA00023002"/>
    </source>
</evidence>
<evidence type="ECO:0000256" key="8">
    <source>
        <dbReference type="ARBA" id="ARBA00023062"/>
    </source>
</evidence>
<evidence type="ECO:0000256" key="3">
    <source>
        <dbReference type="ARBA" id="ARBA00012695"/>
    </source>
</evidence>
<keyword evidence="6" id="KW-0274">FAD</keyword>
<dbReference type="Pfam" id="PF01619">
    <property type="entry name" value="Pro_dh"/>
    <property type="match status" value="1"/>
</dbReference>
<evidence type="ECO:0000256" key="9">
    <source>
        <dbReference type="ARBA" id="ARBA00048779"/>
    </source>
</evidence>
<dbReference type="InterPro" id="IPR015659">
    <property type="entry name" value="Proline_oxidase"/>
</dbReference>
<comment type="pathway">
    <text evidence="2">Amino-acid degradation; L-proline degradation into L-glutamate; L-glutamate from L-proline: step 1/2.</text>
</comment>
<keyword evidence="5" id="KW-0547">Nucleotide-binding</keyword>
<keyword evidence="4" id="KW-0285">Flavoprotein</keyword>
<dbReference type="InterPro" id="IPR029041">
    <property type="entry name" value="FAD-linked_oxidoreductase-like"/>
</dbReference>
<comment type="caution">
    <text evidence="11">The sequence shown here is derived from an EMBL/GenBank/DDBJ whole genome shotgun (WGS) entry which is preliminary data.</text>
</comment>
<organism evidence="11 12">
    <name type="scientific">Pseudonocardia charpentierae</name>
    <dbReference type="NCBI Taxonomy" id="3075545"/>
    <lineage>
        <taxon>Bacteria</taxon>
        <taxon>Bacillati</taxon>
        <taxon>Actinomycetota</taxon>
        <taxon>Actinomycetes</taxon>
        <taxon>Pseudonocardiales</taxon>
        <taxon>Pseudonocardiaceae</taxon>
        <taxon>Pseudonocardia</taxon>
    </lineage>
</organism>
<sequence length="307" mass="33345">MFSSSVLAVTHHPQVRRLVTNSASRRLVGRFVAGDDLATAMDPIRTLVERDLLVTVDHLGEDVTDAADAMATREAYVALLDRLDDLGLAHAVEVSVKLSAVGQALPGDGGRIALDHAAAICAAAARAGTTVTLDMEDHTTVDSTLEILGTLRREHPWVGAVLQSALRRTEADAADLARAGSRVRLVKGAYAEPASVAHTAKAEVDEAYLRCLRILISGPGYPMVATHDLRMVEAARAMAVVHGRSADDHEYQMLYGIRTTEQDRIAASGDRMRVYLPYGADWYGYFTRRLAERPANLAFFLRSLLSR</sequence>
<comment type="cofactor">
    <cofactor evidence="1">
        <name>FAD</name>
        <dbReference type="ChEBI" id="CHEBI:57692"/>
    </cofactor>
</comment>
<comment type="catalytic activity">
    <reaction evidence="9">
        <text>L-proline + a quinone = (S)-1-pyrroline-5-carboxylate + a quinol + H(+)</text>
        <dbReference type="Rhea" id="RHEA:23784"/>
        <dbReference type="ChEBI" id="CHEBI:15378"/>
        <dbReference type="ChEBI" id="CHEBI:17388"/>
        <dbReference type="ChEBI" id="CHEBI:24646"/>
        <dbReference type="ChEBI" id="CHEBI:60039"/>
        <dbReference type="ChEBI" id="CHEBI:132124"/>
        <dbReference type="EC" id="1.5.5.2"/>
    </reaction>
</comment>
<dbReference type="PIRSF" id="PIRSF000196">
    <property type="entry name" value="Pro_dehydrog"/>
    <property type="match status" value="1"/>
</dbReference>
<dbReference type="InterPro" id="IPR002872">
    <property type="entry name" value="Proline_DH_dom"/>
</dbReference>
<dbReference type="EMBL" id="JAVREJ010000004">
    <property type="protein sequence ID" value="MDT0349578.1"/>
    <property type="molecule type" value="Genomic_DNA"/>
</dbReference>
<gene>
    <name evidence="11" type="ORF">RM445_08595</name>
</gene>
<keyword evidence="12" id="KW-1185">Reference proteome</keyword>